<dbReference type="EMBL" id="JXXN02000074">
    <property type="protein sequence ID" value="THD28776.1"/>
    <property type="molecule type" value="Genomic_DNA"/>
</dbReference>
<evidence type="ECO:0000313" key="4">
    <source>
        <dbReference type="Proteomes" id="UP000230066"/>
    </source>
</evidence>
<keyword evidence="2" id="KW-0732">Signal</keyword>
<evidence type="ECO:0008006" key="5">
    <source>
        <dbReference type="Google" id="ProtNLM"/>
    </source>
</evidence>
<evidence type="ECO:0000313" key="3">
    <source>
        <dbReference type="EMBL" id="THD28776.1"/>
    </source>
</evidence>
<protein>
    <recommendedName>
        <fullName evidence="5">Tyrosine-protein kinase ephrin type A/B receptor-like domain-containing protein</fullName>
    </recommendedName>
</protein>
<dbReference type="CDD" id="cd00185">
    <property type="entry name" value="TNFRSF"/>
    <property type="match status" value="1"/>
</dbReference>
<feature type="signal peptide" evidence="2">
    <location>
        <begin position="1"/>
        <end position="25"/>
    </location>
</feature>
<comment type="caution">
    <text evidence="3">The sequence shown here is derived from an EMBL/GenBank/DDBJ whole genome shotgun (WGS) entry which is preliminary data.</text>
</comment>
<evidence type="ECO:0000256" key="2">
    <source>
        <dbReference type="SAM" id="SignalP"/>
    </source>
</evidence>
<name>A0A4E0RKA6_FASHE</name>
<keyword evidence="1" id="KW-0472">Membrane</keyword>
<proteinExistence type="predicted"/>
<feature type="transmembrane region" description="Helical" evidence="1">
    <location>
        <begin position="381"/>
        <end position="404"/>
    </location>
</feature>
<dbReference type="SUPFAM" id="SSF57586">
    <property type="entry name" value="TNF receptor-like"/>
    <property type="match status" value="1"/>
</dbReference>
<accession>A0A4E0RKA6</accession>
<keyword evidence="4" id="KW-1185">Reference proteome</keyword>
<reference evidence="3" key="1">
    <citation type="submission" date="2019-03" db="EMBL/GenBank/DDBJ databases">
        <title>Improved annotation for the trematode Fasciola hepatica.</title>
        <authorList>
            <person name="Choi Y.-J."/>
            <person name="Martin J."/>
            <person name="Mitreva M."/>
        </authorList>
    </citation>
    <scope>NUCLEOTIDE SEQUENCE [LARGE SCALE GENOMIC DNA]</scope>
</reference>
<organism evidence="3 4">
    <name type="scientific">Fasciola hepatica</name>
    <name type="common">Liver fluke</name>
    <dbReference type="NCBI Taxonomy" id="6192"/>
    <lineage>
        <taxon>Eukaryota</taxon>
        <taxon>Metazoa</taxon>
        <taxon>Spiralia</taxon>
        <taxon>Lophotrochozoa</taxon>
        <taxon>Platyhelminthes</taxon>
        <taxon>Trematoda</taxon>
        <taxon>Digenea</taxon>
        <taxon>Plagiorchiida</taxon>
        <taxon>Echinostomata</taxon>
        <taxon>Echinostomatoidea</taxon>
        <taxon>Fasciolidae</taxon>
        <taxon>Fasciola</taxon>
    </lineage>
</organism>
<evidence type="ECO:0000256" key="1">
    <source>
        <dbReference type="SAM" id="Phobius"/>
    </source>
</evidence>
<dbReference type="Proteomes" id="UP000230066">
    <property type="component" value="Unassembled WGS sequence"/>
</dbReference>
<sequence length="596" mass="69861">MFYRWIRVFNLLAILLVGRLDSVYAQITPIELPWSLEQLYITHGMPFHNDSTRIQFVPAPKQEHHVWSSDEKYELTLSCWVALQWLSKPNAEDAHMKPYNRRWYVGQGTMDEMRPAPLFGYRIERATSSLLLNISKILENKHRVFTCVLSSSWPFLSGLAETHEIMFHSPKHLQGQKVESTRCQKKQVTVIHIVGNQSDSVLPTDKDVYGRLITHEAVQGWCLPAGNYVRMRNKRASGDERHTRSCPLGFYLETRNRQSVCKKCPKNYFSDLITPSHSCEPCPRERPTTFGISGAISSQCSSIQLKDIRLNALTGEFPENQRSVRNKTHGIEWNQELFRSPADLETIMDHLRPEDRTLFAQLEAIRLVLDLKYLTFADSEITLMLFVSTGLALYGFCLTTLLFFSMNPEMTWQMEAEFITPPNRLQRLLLPPFVKFVKLIEACLFLPFNLYEEARSSRRRGRGLLRRMRDSRLSVLTEHVIRETLNIYRQQMMWQRLEDLRRMQKLGDLLTELTVNRIVEAAELALLMQSDPEMEPDFVSFDVNIRFKRKTPLVIRPYLRFPRHYDPESFLMHSPFWIRLHQFHSIYRAPDYPLEV</sequence>
<keyword evidence="1" id="KW-1133">Transmembrane helix</keyword>
<feature type="chain" id="PRO_5020023694" description="Tyrosine-protein kinase ephrin type A/B receptor-like domain-containing protein" evidence="2">
    <location>
        <begin position="26"/>
        <end position="596"/>
    </location>
</feature>
<dbReference type="Gene3D" id="2.10.50.10">
    <property type="entry name" value="Tumor Necrosis Factor Receptor, subunit A, domain 2"/>
    <property type="match status" value="1"/>
</dbReference>
<dbReference type="AlphaFoldDB" id="A0A4E0RKA6"/>
<keyword evidence="1" id="KW-0812">Transmembrane</keyword>
<gene>
    <name evidence="3" type="ORF">D915_000389</name>
</gene>